<evidence type="ECO:0000313" key="2">
    <source>
        <dbReference type="EMBL" id="HIX04596.1"/>
    </source>
</evidence>
<keyword evidence="1" id="KW-0812">Transmembrane</keyword>
<evidence type="ECO:0000313" key="3">
    <source>
        <dbReference type="Proteomes" id="UP000824193"/>
    </source>
</evidence>
<feature type="transmembrane region" description="Helical" evidence="1">
    <location>
        <begin position="409"/>
        <end position="432"/>
    </location>
</feature>
<proteinExistence type="predicted"/>
<feature type="transmembrane region" description="Helical" evidence="1">
    <location>
        <begin position="265"/>
        <end position="286"/>
    </location>
</feature>
<keyword evidence="1" id="KW-0472">Membrane</keyword>
<feature type="transmembrane region" description="Helical" evidence="1">
    <location>
        <begin position="82"/>
        <end position="103"/>
    </location>
</feature>
<feature type="transmembrane region" description="Helical" evidence="1">
    <location>
        <begin position="220"/>
        <end position="242"/>
    </location>
</feature>
<gene>
    <name evidence="2" type="ORF">H9865_00585</name>
</gene>
<sequence>MELFFSYLSLAALAGFAVLMVRRTALPAPLAPFAALCATMVWFSAAGMLGVLAAAGWIYFVLAAAAWVLAFRPGAKQPASALKAPGFAAFFVLSAALLAFFAWRQPMFSTWDEFSFWGTAAKIVKTSGGLYVNADIGWAWVGTHRPALVVLGWFFQFFGEYAEWRVLAAYDILLIAIFAALTAACQKGKPRQWVPALGFGFLLPFVVTLYGSVTRPTDLYASALSDIPLGLTFGGALAVYYINEKKALWPSALALAALCLEKDTGFALALVAAGLIAADGAFSLLMEKTPLRRWARPAAGWAGLFVTCGLSFWSWQKYLSLASTADTSNVGGTQQMGMAEMVITGVKELFGIGRTEKFTTIMGGLVRALFTSKTTMVGPFAVIIALAVAMAAGAAILTKEKALRRQAGLFAVLGTAGFAAYFFFIGLTYVYVFRDEVSDGLVGFERYMYPYLLGWLLASAALVLRAMGSERVEGLLQTGFAAMTLALAALVWLRLPFSLTVFGGGNAAYAERWATRDEAMEVQAAVPENAHIFFVSQGDDGSRWFLYSYELYPWYLDYSGTDGQGGGGTFALPGALEEGTLYYHPYTAEELLDCMRQRGCDYVFVERGDDLFADGYAALFSDGLAGCEEASAVYAWNEAEGQFDFVCNVGAEG</sequence>
<keyword evidence="1" id="KW-1133">Transmembrane helix</keyword>
<dbReference type="EMBL" id="DXFW01000002">
    <property type="protein sequence ID" value="HIX04596.1"/>
    <property type="molecule type" value="Genomic_DNA"/>
</dbReference>
<accession>A0A9D1V1W5</accession>
<name>A0A9D1V1W5_9FIRM</name>
<feature type="transmembrane region" description="Helical" evidence="1">
    <location>
        <begin position="376"/>
        <end position="397"/>
    </location>
</feature>
<feature type="transmembrane region" description="Helical" evidence="1">
    <location>
        <begin position="196"/>
        <end position="213"/>
    </location>
</feature>
<feature type="transmembrane region" description="Helical" evidence="1">
    <location>
        <begin position="136"/>
        <end position="155"/>
    </location>
</feature>
<reference evidence="2" key="2">
    <citation type="submission" date="2021-04" db="EMBL/GenBank/DDBJ databases">
        <authorList>
            <person name="Gilroy R."/>
        </authorList>
    </citation>
    <scope>NUCLEOTIDE SEQUENCE</scope>
    <source>
        <strain evidence="2">2239</strain>
    </source>
</reference>
<organism evidence="2 3">
    <name type="scientific">Candidatus Allofournierella pullicola</name>
    <dbReference type="NCBI Taxonomy" id="2838596"/>
    <lineage>
        <taxon>Bacteria</taxon>
        <taxon>Bacillati</taxon>
        <taxon>Bacillota</taxon>
        <taxon>Clostridia</taxon>
        <taxon>Eubacteriales</taxon>
        <taxon>Oscillospiraceae</taxon>
        <taxon>Allofournierella</taxon>
    </lineage>
</organism>
<feature type="transmembrane region" description="Helical" evidence="1">
    <location>
        <begin position="474"/>
        <end position="493"/>
    </location>
</feature>
<reference evidence="2" key="1">
    <citation type="journal article" date="2021" name="PeerJ">
        <title>Extensive microbial diversity within the chicken gut microbiome revealed by metagenomics and culture.</title>
        <authorList>
            <person name="Gilroy R."/>
            <person name="Ravi A."/>
            <person name="Getino M."/>
            <person name="Pursley I."/>
            <person name="Horton D.L."/>
            <person name="Alikhan N.F."/>
            <person name="Baker D."/>
            <person name="Gharbi K."/>
            <person name="Hall N."/>
            <person name="Watson M."/>
            <person name="Adriaenssens E.M."/>
            <person name="Foster-Nyarko E."/>
            <person name="Jarju S."/>
            <person name="Secka A."/>
            <person name="Antonio M."/>
            <person name="Oren A."/>
            <person name="Chaudhuri R.R."/>
            <person name="La Ragione R."/>
            <person name="Hildebrand F."/>
            <person name="Pallen M.J."/>
        </authorList>
    </citation>
    <scope>NUCLEOTIDE SEQUENCE</scope>
    <source>
        <strain evidence="2">2239</strain>
    </source>
</reference>
<feature type="transmembrane region" description="Helical" evidence="1">
    <location>
        <begin position="167"/>
        <end position="184"/>
    </location>
</feature>
<evidence type="ECO:0000256" key="1">
    <source>
        <dbReference type="SAM" id="Phobius"/>
    </source>
</evidence>
<feature type="transmembrane region" description="Helical" evidence="1">
    <location>
        <begin position="447"/>
        <end position="467"/>
    </location>
</feature>
<comment type="caution">
    <text evidence="2">The sequence shown here is derived from an EMBL/GenBank/DDBJ whole genome shotgun (WGS) entry which is preliminary data.</text>
</comment>
<feature type="transmembrane region" description="Helical" evidence="1">
    <location>
        <begin position="298"/>
        <end position="315"/>
    </location>
</feature>
<protein>
    <submittedName>
        <fullName evidence="2">Uncharacterized protein</fullName>
    </submittedName>
</protein>
<dbReference type="AlphaFoldDB" id="A0A9D1V1W5"/>
<feature type="transmembrane region" description="Helical" evidence="1">
    <location>
        <begin position="47"/>
        <end position="70"/>
    </location>
</feature>
<dbReference type="Proteomes" id="UP000824193">
    <property type="component" value="Unassembled WGS sequence"/>
</dbReference>